<protein>
    <recommendedName>
        <fullName evidence="2">histidine kinase</fullName>
        <ecNumber evidence="2">2.7.13.3</ecNumber>
    </recommendedName>
</protein>
<comment type="catalytic activity">
    <reaction evidence="1">
        <text>ATP + protein L-histidine = ADP + protein N-phospho-L-histidine.</text>
        <dbReference type="EC" id="2.7.13.3"/>
    </reaction>
</comment>
<dbReference type="InterPro" id="IPR005467">
    <property type="entry name" value="His_kinase_dom"/>
</dbReference>
<dbReference type="SUPFAM" id="SSF47384">
    <property type="entry name" value="Homodimeric domain of signal transducing histidine kinase"/>
    <property type="match status" value="1"/>
</dbReference>
<dbReference type="InterPro" id="IPR004358">
    <property type="entry name" value="Sig_transdc_His_kin-like_C"/>
</dbReference>
<evidence type="ECO:0000256" key="4">
    <source>
        <dbReference type="ARBA" id="ARBA00022679"/>
    </source>
</evidence>
<dbReference type="Gene3D" id="3.30.565.10">
    <property type="entry name" value="Histidine kinase-like ATPase, C-terminal domain"/>
    <property type="match status" value="1"/>
</dbReference>
<keyword evidence="8" id="KW-0902">Two-component regulatory system</keyword>
<dbReference type="InterPro" id="IPR003661">
    <property type="entry name" value="HisK_dim/P_dom"/>
</dbReference>
<feature type="domain" description="Response regulatory" evidence="16">
    <location>
        <begin position="1078"/>
        <end position="1193"/>
    </location>
</feature>
<dbReference type="PROSITE" id="PS00041">
    <property type="entry name" value="HTH_ARAC_FAMILY_1"/>
    <property type="match status" value="1"/>
</dbReference>
<dbReference type="Pfam" id="PF00512">
    <property type="entry name" value="HisKA"/>
    <property type="match status" value="1"/>
</dbReference>
<dbReference type="InterPro" id="IPR011123">
    <property type="entry name" value="Y_Y_Y"/>
</dbReference>
<evidence type="ECO:0000256" key="5">
    <source>
        <dbReference type="ARBA" id="ARBA00022741"/>
    </source>
</evidence>
<dbReference type="Pfam" id="PF00072">
    <property type="entry name" value="Response_reg"/>
    <property type="match status" value="1"/>
</dbReference>
<dbReference type="EC" id="2.7.13.3" evidence="2"/>
<feature type="transmembrane region" description="Helical" evidence="13">
    <location>
        <begin position="786"/>
        <end position="806"/>
    </location>
</feature>
<dbReference type="InterPro" id="IPR003594">
    <property type="entry name" value="HATPase_dom"/>
</dbReference>
<keyword evidence="9" id="KW-0805">Transcription regulation</keyword>
<name>A0A2U2B437_9BACT</name>
<dbReference type="EMBL" id="QEWP01000024">
    <property type="protein sequence ID" value="PWD97819.1"/>
    <property type="molecule type" value="Genomic_DNA"/>
</dbReference>
<evidence type="ECO:0000256" key="12">
    <source>
        <dbReference type="PROSITE-ProRule" id="PRU00169"/>
    </source>
</evidence>
<evidence type="ECO:0000256" key="1">
    <source>
        <dbReference type="ARBA" id="ARBA00000085"/>
    </source>
</evidence>
<dbReference type="SUPFAM" id="SSF52172">
    <property type="entry name" value="CheY-like"/>
    <property type="match status" value="1"/>
</dbReference>
<feature type="domain" description="HTH araC/xylS-type" evidence="14">
    <location>
        <begin position="1224"/>
        <end position="1323"/>
    </location>
</feature>
<evidence type="ECO:0000259" key="14">
    <source>
        <dbReference type="PROSITE" id="PS01124"/>
    </source>
</evidence>
<dbReference type="PRINTS" id="PR00344">
    <property type="entry name" value="BCTRLSENSOR"/>
</dbReference>
<evidence type="ECO:0000256" key="8">
    <source>
        <dbReference type="ARBA" id="ARBA00023012"/>
    </source>
</evidence>
<dbReference type="Pfam" id="PF02518">
    <property type="entry name" value="HATPase_c"/>
    <property type="match status" value="1"/>
</dbReference>
<gene>
    <name evidence="17" type="ORF">DDZ16_18695</name>
</gene>
<dbReference type="SMART" id="SM00448">
    <property type="entry name" value="REC"/>
    <property type="match status" value="1"/>
</dbReference>
<keyword evidence="6" id="KW-0418">Kinase</keyword>
<dbReference type="InterPro" id="IPR011006">
    <property type="entry name" value="CheY-like_superfamily"/>
</dbReference>
<dbReference type="PANTHER" id="PTHR43547">
    <property type="entry name" value="TWO-COMPONENT HISTIDINE KINASE"/>
    <property type="match status" value="1"/>
</dbReference>
<dbReference type="InterPro" id="IPR036097">
    <property type="entry name" value="HisK_dim/P_sf"/>
</dbReference>
<evidence type="ECO:0000259" key="15">
    <source>
        <dbReference type="PROSITE" id="PS50109"/>
    </source>
</evidence>
<evidence type="ECO:0000313" key="17">
    <source>
        <dbReference type="EMBL" id="PWD97819.1"/>
    </source>
</evidence>
<keyword evidence="13" id="KW-1133">Transmembrane helix</keyword>
<dbReference type="Gene3D" id="1.10.10.60">
    <property type="entry name" value="Homeodomain-like"/>
    <property type="match status" value="1"/>
</dbReference>
<dbReference type="SUPFAM" id="SSF46689">
    <property type="entry name" value="Homeodomain-like"/>
    <property type="match status" value="1"/>
</dbReference>
<dbReference type="PROSITE" id="PS50110">
    <property type="entry name" value="RESPONSE_REGULATORY"/>
    <property type="match status" value="1"/>
</dbReference>
<keyword evidence="5" id="KW-0547">Nucleotide-binding</keyword>
<dbReference type="PROSITE" id="PS01124">
    <property type="entry name" value="HTH_ARAC_FAMILY_2"/>
    <property type="match status" value="1"/>
</dbReference>
<dbReference type="SMART" id="SM00342">
    <property type="entry name" value="HTH_ARAC"/>
    <property type="match status" value="1"/>
</dbReference>
<dbReference type="GO" id="GO:0003700">
    <property type="term" value="F:DNA-binding transcription factor activity"/>
    <property type="evidence" value="ECO:0007669"/>
    <property type="project" value="InterPro"/>
</dbReference>
<dbReference type="InterPro" id="IPR036890">
    <property type="entry name" value="HATPase_C_sf"/>
</dbReference>
<dbReference type="CDD" id="cd00146">
    <property type="entry name" value="PKD"/>
    <property type="match status" value="1"/>
</dbReference>
<evidence type="ECO:0000256" key="2">
    <source>
        <dbReference type="ARBA" id="ARBA00012438"/>
    </source>
</evidence>
<evidence type="ECO:0000256" key="10">
    <source>
        <dbReference type="ARBA" id="ARBA00023125"/>
    </source>
</evidence>
<dbReference type="Gene3D" id="2.60.40.10">
    <property type="entry name" value="Immunoglobulins"/>
    <property type="match status" value="1"/>
</dbReference>
<dbReference type="InterPro" id="IPR015943">
    <property type="entry name" value="WD40/YVTN_repeat-like_dom_sf"/>
</dbReference>
<dbReference type="GO" id="GO:0000155">
    <property type="term" value="F:phosphorelay sensor kinase activity"/>
    <property type="evidence" value="ECO:0007669"/>
    <property type="project" value="InterPro"/>
</dbReference>
<dbReference type="SMART" id="SM00387">
    <property type="entry name" value="HATPase_c"/>
    <property type="match status" value="1"/>
</dbReference>
<reference evidence="17 18" key="1">
    <citation type="submission" date="2018-05" db="EMBL/GenBank/DDBJ databases">
        <title>Marinilabilia rubrum sp. nov., isolated from saltern sediment.</title>
        <authorList>
            <person name="Zhang R."/>
        </authorList>
    </citation>
    <scope>NUCLEOTIDE SEQUENCE [LARGE SCALE GENOMIC DNA]</scope>
    <source>
        <strain evidence="17 18">WTE16</strain>
    </source>
</reference>
<dbReference type="SUPFAM" id="SSF50998">
    <property type="entry name" value="Quinoprotein alcohol dehydrogenase-like"/>
    <property type="match status" value="1"/>
</dbReference>
<sequence>MSFTLKFCTLQLKFLILSFLISLAFVFETKTYGQLEIKQFNHLSVDEGLKNSRVVSLLQDTLGYMWFATHSGIDKFDGREIQNYSLTPSDNQLQKDNIINCIAASQKYDILCGTKKGNIYFYNREKDVFQKLLPNESNDNLYNIYSILALDNIILVGTSQGLFYFNSQKKEITAIKEISAAVNSIIQTSTHHFLIGTSEGLFQLSSSNKKSDKIQSFLKPLKMVENVDIRSLYYNKKRTLYVGTHDTRVLKYSLDARDSITLVLTRSYSASSETYPINDIIPTPKNSLALAVDGLGLIETGTDLELIKRYSSNPNNISSLSSNGLYKLYFSANNILWVATYGGGVNFSDPNKKQFNTIQHTPYLNNSLRNNAVNAILEVNPSELWIGTKTGISILNKNGWYHIPPLKSSNKLHIMSMLKCNNGNIWCATYGSGLIKIDPQTKEISIGNSDSKDFRKQETDFLYKVFKDSKGRIWTGGIKGGITIIDNTNQSRQIVNISNVRSMAEHEEAVLVGTLFGLFIVDMETLKVTRPSHLQLLNNRIISISLKPDDPSQIYLGTDANGLLIWNQKKDSIIRYTNNSHSLPSNYIRGLVWDPQNNLWVTSTGGLSSFKDSIFVNYNKTDGLANTEFTENAVCGHSSGQLYLGGHKGVSYFFPEEITPSDQKVKPILKSIKLFGEELTINPDGPLYKNINLQKGLNLTYNQNSLNINFGAISYTNPHKIRFMWRLKGFEEKWNEPTTINEAIYSKLPPGNYTFQIRVANDDGIWQSSTKEFSILINDPFWKTGWAYLTYIVLFIGLLALIFHYYHTIVQEKHALEKQQFFISVAHDLRTPLSLIKLPIEKLVHNTKSEDAEFRSLSLVKRNVDRLTNLVNQLLDYQKSDLKKMQLQIEEHNLHHFLKEKIESFKPLAEEKRIETELTDSCNSVEVWFDKNKLEKVIFNLLSNAFKYTPCGGKIRISIQQSKNHVTINVSDTGEGIPKDQQNNIFQRYYRATNAINSQEVGSGVGLILSRQLVELHHGKISFESEEGKGSTFTIELLKGKDHFSAMDFASGKNSSPALKPILRSNEKKTEPLENGPKILIVEDNTELIETLASELQNFFRVFKAYNGQQGIDMANEIMPDLIISDVMMPVLNGHQLCIKLKSDLNTCHVPIILLTALDSLEYKKEGIERGADAYIEKPFDINLLITQIKTLLRNRELLKNKFLLPSSEIKDTFPSNPDQNFLEKIREFVVSNIDNPELSVEATAAEIGISRPVLYRKIKSLTNLSPQHFLMTIKLKEAARIMKQEEKNISETAYMIGFSDPKYFSQIFKKHFGMTPSQYLKKSE</sequence>
<feature type="modified residue" description="4-aspartylphosphate" evidence="12">
    <location>
        <position position="1126"/>
    </location>
</feature>
<dbReference type="Pfam" id="PF07495">
    <property type="entry name" value="Y_Y_Y"/>
    <property type="match status" value="1"/>
</dbReference>
<accession>A0A2U2B437</accession>
<feature type="domain" description="Histidine kinase" evidence="15">
    <location>
        <begin position="824"/>
        <end position="1041"/>
    </location>
</feature>
<dbReference type="CDD" id="cd00082">
    <property type="entry name" value="HisKA"/>
    <property type="match status" value="1"/>
</dbReference>
<keyword evidence="10" id="KW-0238">DNA-binding</keyword>
<dbReference type="InterPro" id="IPR009057">
    <property type="entry name" value="Homeodomain-like_sf"/>
</dbReference>
<dbReference type="InterPro" id="IPR011110">
    <property type="entry name" value="Reg_prop"/>
</dbReference>
<dbReference type="FunFam" id="3.30.565.10:FF:000037">
    <property type="entry name" value="Hybrid sensor histidine kinase/response regulator"/>
    <property type="match status" value="1"/>
</dbReference>
<dbReference type="InterPro" id="IPR013783">
    <property type="entry name" value="Ig-like_fold"/>
</dbReference>
<evidence type="ECO:0000256" key="3">
    <source>
        <dbReference type="ARBA" id="ARBA00022553"/>
    </source>
</evidence>
<comment type="caution">
    <text evidence="17">The sequence shown here is derived from an EMBL/GenBank/DDBJ whole genome shotgun (WGS) entry which is preliminary data.</text>
</comment>
<dbReference type="Gene3D" id="2.130.10.10">
    <property type="entry name" value="YVTN repeat-like/Quinoprotein amine dehydrogenase"/>
    <property type="match status" value="2"/>
</dbReference>
<keyword evidence="4" id="KW-0808">Transferase</keyword>
<keyword evidence="3 12" id="KW-0597">Phosphoprotein</keyword>
<keyword evidence="13" id="KW-0812">Transmembrane</keyword>
<dbReference type="GO" id="GO:0005524">
    <property type="term" value="F:ATP binding"/>
    <property type="evidence" value="ECO:0007669"/>
    <property type="project" value="UniProtKB-KW"/>
</dbReference>
<keyword evidence="11" id="KW-0804">Transcription</keyword>
<dbReference type="Pfam" id="PF07494">
    <property type="entry name" value="Reg_prop"/>
    <property type="match status" value="1"/>
</dbReference>
<dbReference type="SUPFAM" id="SSF55874">
    <property type="entry name" value="ATPase domain of HSP90 chaperone/DNA topoisomerase II/histidine kinase"/>
    <property type="match status" value="1"/>
</dbReference>
<organism evidence="17 18">
    <name type="scientific">Marinilabilia rubra</name>
    <dbReference type="NCBI Taxonomy" id="2162893"/>
    <lineage>
        <taxon>Bacteria</taxon>
        <taxon>Pseudomonadati</taxon>
        <taxon>Bacteroidota</taxon>
        <taxon>Bacteroidia</taxon>
        <taxon>Marinilabiliales</taxon>
        <taxon>Marinilabiliaceae</taxon>
        <taxon>Marinilabilia</taxon>
    </lineage>
</organism>
<evidence type="ECO:0000256" key="6">
    <source>
        <dbReference type="ARBA" id="ARBA00022777"/>
    </source>
</evidence>
<evidence type="ECO:0000256" key="13">
    <source>
        <dbReference type="SAM" id="Phobius"/>
    </source>
</evidence>
<dbReference type="PROSITE" id="PS50109">
    <property type="entry name" value="HIS_KIN"/>
    <property type="match status" value="1"/>
</dbReference>
<evidence type="ECO:0000313" key="18">
    <source>
        <dbReference type="Proteomes" id="UP000244956"/>
    </source>
</evidence>
<keyword evidence="18" id="KW-1185">Reference proteome</keyword>
<dbReference type="InterPro" id="IPR001789">
    <property type="entry name" value="Sig_transdc_resp-reg_receiver"/>
</dbReference>
<evidence type="ECO:0000259" key="16">
    <source>
        <dbReference type="PROSITE" id="PS50110"/>
    </source>
</evidence>
<dbReference type="Gene3D" id="3.40.50.2300">
    <property type="match status" value="1"/>
</dbReference>
<dbReference type="InterPro" id="IPR018062">
    <property type="entry name" value="HTH_AraC-typ_CS"/>
</dbReference>
<dbReference type="PANTHER" id="PTHR43547:SF2">
    <property type="entry name" value="HYBRID SIGNAL TRANSDUCTION HISTIDINE KINASE C"/>
    <property type="match status" value="1"/>
</dbReference>
<dbReference type="InterPro" id="IPR018060">
    <property type="entry name" value="HTH_AraC"/>
</dbReference>
<dbReference type="Pfam" id="PF12833">
    <property type="entry name" value="HTH_18"/>
    <property type="match status" value="1"/>
</dbReference>
<dbReference type="SMART" id="SM00388">
    <property type="entry name" value="HisKA"/>
    <property type="match status" value="1"/>
</dbReference>
<dbReference type="FunFam" id="2.60.40.10:FF:000791">
    <property type="entry name" value="Two-component system sensor histidine kinase/response regulator"/>
    <property type="match status" value="1"/>
</dbReference>
<evidence type="ECO:0000256" key="11">
    <source>
        <dbReference type="ARBA" id="ARBA00023163"/>
    </source>
</evidence>
<dbReference type="InterPro" id="IPR011047">
    <property type="entry name" value="Quinoprotein_ADH-like_sf"/>
</dbReference>
<dbReference type="Proteomes" id="UP000244956">
    <property type="component" value="Unassembled WGS sequence"/>
</dbReference>
<keyword evidence="13" id="KW-0472">Membrane</keyword>
<proteinExistence type="predicted"/>
<evidence type="ECO:0000256" key="7">
    <source>
        <dbReference type="ARBA" id="ARBA00022840"/>
    </source>
</evidence>
<evidence type="ECO:0000256" key="9">
    <source>
        <dbReference type="ARBA" id="ARBA00023015"/>
    </source>
</evidence>
<keyword evidence="7" id="KW-0067">ATP-binding</keyword>
<dbReference type="Gene3D" id="1.10.287.130">
    <property type="match status" value="1"/>
</dbReference>
<dbReference type="GO" id="GO:0043565">
    <property type="term" value="F:sequence-specific DNA binding"/>
    <property type="evidence" value="ECO:0007669"/>
    <property type="project" value="InterPro"/>
</dbReference>